<feature type="non-terminal residue" evidence="4">
    <location>
        <position position="1"/>
    </location>
</feature>
<feature type="domain" description="Teneurin-like YD-shell" evidence="3">
    <location>
        <begin position="60"/>
        <end position="155"/>
    </location>
</feature>
<evidence type="ECO:0000313" key="5">
    <source>
        <dbReference type="Proteomes" id="UP000613768"/>
    </source>
</evidence>
<dbReference type="InterPro" id="IPR050708">
    <property type="entry name" value="T6SS_VgrG/RHS"/>
</dbReference>
<proteinExistence type="predicted"/>
<protein>
    <submittedName>
        <fullName evidence="4">DUF4329 domain-containing protein</fullName>
    </submittedName>
</protein>
<accession>A0AAW3ZQ33</accession>
<dbReference type="PRINTS" id="PR00394">
    <property type="entry name" value="RHSPROTEIN"/>
</dbReference>
<dbReference type="Pfam" id="PF14220">
    <property type="entry name" value="DUF4329"/>
    <property type="match status" value="1"/>
</dbReference>
<dbReference type="Gene3D" id="2.180.10.10">
    <property type="entry name" value="RHS repeat-associated core"/>
    <property type="match status" value="1"/>
</dbReference>
<keyword evidence="1" id="KW-0677">Repeat</keyword>
<feature type="domain" description="DUF4329" evidence="2">
    <location>
        <begin position="194"/>
        <end position="306"/>
    </location>
</feature>
<dbReference type="EMBL" id="JACYTR010000126">
    <property type="protein sequence ID" value="MBD8528318.1"/>
    <property type="molecule type" value="Genomic_DNA"/>
</dbReference>
<evidence type="ECO:0000313" key="4">
    <source>
        <dbReference type="EMBL" id="MBD8528318.1"/>
    </source>
</evidence>
<dbReference type="InterPro" id="IPR022385">
    <property type="entry name" value="Rhs_assc_core"/>
</dbReference>
<dbReference type="InterPro" id="IPR056823">
    <property type="entry name" value="TEN-like_YD-shell"/>
</dbReference>
<gene>
    <name evidence="4" type="ORF">IFO71_21445</name>
</gene>
<dbReference type="RefSeq" id="WP_192031733.1">
    <property type="nucleotide sequence ID" value="NZ_JACYTR010000126.1"/>
</dbReference>
<dbReference type="PANTHER" id="PTHR32305:SF15">
    <property type="entry name" value="PROTEIN RHSA-RELATED"/>
    <property type="match status" value="1"/>
</dbReference>
<reference evidence="4 5" key="1">
    <citation type="submission" date="2020-09" db="EMBL/GenBank/DDBJ databases">
        <title>Pseudoxanthomonas sp. CAU 1598 isolated from sand of Yaerae Beach.</title>
        <authorList>
            <person name="Kim W."/>
        </authorList>
    </citation>
    <scope>NUCLEOTIDE SEQUENCE [LARGE SCALE GENOMIC DNA]</scope>
    <source>
        <strain evidence="4 5">CAU 1598</strain>
    </source>
</reference>
<sequence length="322" mass="35028">RSDHSPPSRFQLRRGTDYFSRDSLRTTRRWIQRYLHAPSGELLAETAPNTNTDDGAIASVYVYFAGQPVAAIRNGAVHYVYNDHLGRPEVVANSANQPVWRAKNYAFHREVMQEGGSFGALNLGFPGQYYDPETNLYYNWHRYYDPSTGRYTQADPIGLAGGLNTYAYVRGNPVTLIDPAGLAPGDCYPDQDVAAANAINDINYQSIKQNSEYAGRIYSNPNGTFSYTAPARGTVSSSNPGPITPRTVGDYHTHGGPDPRFNSEVFSPSDISGISSDATGISGYAGYVGTPRGVIKKFDPATGKVKNLPYPAAKNGDACSCK</sequence>
<dbReference type="InterPro" id="IPR025479">
    <property type="entry name" value="DUF4329"/>
</dbReference>
<dbReference type="NCBIfam" id="TIGR03696">
    <property type="entry name" value="Rhs_assc_core"/>
    <property type="match status" value="1"/>
</dbReference>
<dbReference type="AlphaFoldDB" id="A0AAW3ZQ33"/>
<keyword evidence="5" id="KW-1185">Reference proteome</keyword>
<dbReference type="Pfam" id="PF25023">
    <property type="entry name" value="TEN_YD-shell"/>
    <property type="match status" value="1"/>
</dbReference>
<organism evidence="4 5">
    <name type="scientific">Pseudomarimonas arenosa</name>
    <dbReference type="NCBI Taxonomy" id="2774145"/>
    <lineage>
        <taxon>Bacteria</taxon>
        <taxon>Pseudomonadati</taxon>
        <taxon>Pseudomonadota</taxon>
        <taxon>Gammaproteobacteria</taxon>
        <taxon>Lysobacterales</taxon>
        <taxon>Lysobacteraceae</taxon>
        <taxon>Pseudomarimonas</taxon>
    </lineage>
</organism>
<evidence type="ECO:0000259" key="3">
    <source>
        <dbReference type="Pfam" id="PF25023"/>
    </source>
</evidence>
<dbReference type="Proteomes" id="UP000613768">
    <property type="component" value="Unassembled WGS sequence"/>
</dbReference>
<evidence type="ECO:0000256" key="1">
    <source>
        <dbReference type="ARBA" id="ARBA00022737"/>
    </source>
</evidence>
<comment type="caution">
    <text evidence="4">The sequence shown here is derived from an EMBL/GenBank/DDBJ whole genome shotgun (WGS) entry which is preliminary data.</text>
</comment>
<dbReference type="PANTHER" id="PTHR32305">
    <property type="match status" value="1"/>
</dbReference>
<evidence type="ECO:0000259" key="2">
    <source>
        <dbReference type="Pfam" id="PF14220"/>
    </source>
</evidence>
<name>A0AAW3ZQ33_9GAMM</name>